<evidence type="ECO:0000313" key="3">
    <source>
        <dbReference type="Proteomes" id="UP001180020"/>
    </source>
</evidence>
<gene>
    <name evidence="2" type="ORF">QJS10_CPA01g02591</name>
</gene>
<keyword evidence="1" id="KW-1133">Transmembrane helix</keyword>
<sequence>MEFEEPTSPSDLNQDLLRLILSRIVDGLTLSAATSASTDLHRIASEDRLWERLCHTTWPSMLDTKAKATIKGGGFSKFYGDCFPRILYKPVEGEATTTTNNTARVEPADLVSLVDVHYKNKCVFSRALHGIPITGDVLDDGDEDVGLAYYGSWFLDCPFRMDVLAQRSGDEYVDYVERDGGDDEGGDPQQLRLETEEEKRVLQENVRVSWIIMNAKTGEAVNLSSWKPRSVQKNWLAEGDLVMKFGCAVGGSRGLRARNGFCCWSKPAECVITLRCRCVGEVGEVVVVEWREIGLHVVDVDGVHLSGRSGLEVLDRALRCDRSTDHGKVEMGYRSYDVDRAVAKVERDKRDWAAERVWIFIVVVVFASVFYFF</sequence>
<keyword evidence="1" id="KW-0472">Membrane</keyword>
<organism evidence="2 3">
    <name type="scientific">Acorus calamus</name>
    <name type="common">Sweet flag</name>
    <dbReference type="NCBI Taxonomy" id="4465"/>
    <lineage>
        <taxon>Eukaryota</taxon>
        <taxon>Viridiplantae</taxon>
        <taxon>Streptophyta</taxon>
        <taxon>Embryophyta</taxon>
        <taxon>Tracheophyta</taxon>
        <taxon>Spermatophyta</taxon>
        <taxon>Magnoliopsida</taxon>
        <taxon>Liliopsida</taxon>
        <taxon>Acoraceae</taxon>
        <taxon>Acorus</taxon>
    </lineage>
</organism>
<accession>A0AAV9FHD2</accession>
<dbReference type="Proteomes" id="UP001180020">
    <property type="component" value="Unassembled WGS sequence"/>
</dbReference>
<dbReference type="InterPro" id="IPR036047">
    <property type="entry name" value="F-box-like_dom_sf"/>
</dbReference>
<dbReference type="PANTHER" id="PTHR33736">
    <property type="entry name" value="F-BOX PROTEIN-RELATED"/>
    <property type="match status" value="1"/>
</dbReference>
<evidence type="ECO:0000256" key="1">
    <source>
        <dbReference type="SAM" id="Phobius"/>
    </source>
</evidence>
<feature type="transmembrane region" description="Helical" evidence="1">
    <location>
        <begin position="353"/>
        <end position="372"/>
    </location>
</feature>
<proteinExistence type="predicted"/>
<comment type="caution">
    <text evidence="2">The sequence shown here is derived from an EMBL/GenBank/DDBJ whole genome shotgun (WGS) entry which is preliminary data.</text>
</comment>
<keyword evidence="3" id="KW-1185">Reference proteome</keyword>
<name>A0AAV9FHD2_ACOCL</name>
<evidence type="ECO:0000313" key="2">
    <source>
        <dbReference type="EMBL" id="KAK1325431.1"/>
    </source>
</evidence>
<dbReference type="EMBL" id="JAUJYO010000001">
    <property type="protein sequence ID" value="KAK1325431.1"/>
    <property type="molecule type" value="Genomic_DNA"/>
</dbReference>
<keyword evidence="1" id="KW-0812">Transmembrane</keyword>
<dbReference type="InterPro" id="IPR045283">
    <property type="entry name" value="AT3G44326-like"/>
</dbReference>
<dbReference type="AlphaFoldDB" id="A0AAV9FHD2"/>
<dbReference type="SUPFAM" id="SSF81383">
    <property type="entry name" value="F-box domain"/>
    <property type="match status" value="1"/>
</dbReference>
<protein>
    <submittedName>
        <fullName evidence="2">F-box protein</fullName>
    </submittedName>
</protein>
<reference evidence="2" key="1">
    <citation type="journal article" date="2023" name="Nat. Commun.">
        <title>Diploid and tetraploid genomes of Acorus and the evolution of monocots.</title>
        <authorList>
            <person name="Ma L."/>
            <person name="Liu K.W."/>
            <person name="Li Z."/>
            <person name="Hsiao Y.Y."/>
            <person name="Qi Y."/>
            <person name="Fu T."/>
            <person name="Tang G.D."/>
            <person name="Zhang D."/>
            <person name="Sun W.H."/>
            <person name="Liu D.K."/>
            <person name="Li Y."/>
            <person name="Chen G.Z."/>
            <person name="Liu X.D."/>
            <person name="Liao X.Y."/>
            <person name="Jiang Y.T."/>
            <person name="Yu X."/>
            <person name="Hao Y."/>
            <person name="Huang J."/>
            <person name="Zhao X.W."/>
            <person name="Ke S."/>
            <person name="Chen Y.Y."/>
            <person name="Wu W.L."/>
            <person name="Hsu J.L."/>
            <person name="Lin Y.F."/>
            <person name="Huang M.D."/>
            <person name="Li C.Y."/>
            <person name="Huang L."/>
            <person name="Wang Z.W."/>
            <person name="Zhao X."/>
            <person name="Zhong W.Y."/>
            <person name="Peng D.H."/>
            <person name="Ahmad S."/>
            <person name="Lan S."/>
            <person name="Zhang J.S."/>
            <person name="Tsai W.C."/>
            <person name="Van de Peer Y."/>
            <person name="Liu Z.J."/>
        </authorList>
    </citation>
    <scope>NUCLEOTIDE SEQUENCE</scope>
    <source>
        <strain evidence="2">CP</strain>
    </source>
</reference>
<dbReference type="PANTHER" id="PTHR33736:SF15">
    <property type="entry name" value="F-BOX DOMAIN-CONTAINING PROTEIN"/>
    <property type="match status" value="1"/>
</dbReference>
<reference evidence="2" key="2">
    <citation type="submission" date="2023-06" db="EMBL/GenBank/DDBJ databases">
        <authorList>
            <person name="Ma L."/>
            <person name="Liu K.-W."/>
            <person name="Li Z."/>
            <person name="Hsiao Y.-Y."/>
            <person name="Qi Y."/>
            <person name="Fu T."/>
            <person name="Tang G."/>
            <person name="Zhang D."/>
            <person name="Sun W.-H."/>
            <person name="Liu D.-K."/>
            <person name="Li Y."/>
            <person name="Chen G.-Z."/>
            <person name="Liu X.-D."/>
            <person name="Liao X.-Y."/>
            <person name="Jiang Y.-T."/>
            <person name="Yu X."/>
            <person name="Hao Y."/>
            <person name="Huang J."/>
            <person name="Zhao X.-W."/>
            <person name="Ke S."/>
            <person name="Chen Y.-Y."/>
            <person name="Wu W.-L."/>
            <person name="Hsu J.-L."/>
            <person name="Lin Y.-F."/>
            <person name="Huang M.-D."/>
            <person name="Li C.-Y."/>
            <person name="Huang L."/>
            <person name="Wang Z.-W."/>
            <person name="Zhao X."/>
            <person name="Zhong W.-Y."/>
            <person name="Peng D.-H."/>
            <person name="Ahmad S."/>
            <person name="Lan S."/>
            <person name="Zhang J.-S."/>
            <person name="Tsai W.-C."/>
            <person name="Van De Peer Y."/>
            <person name="Liu Z.-J."/>
        </authorList>
    </citation>
    <scope>NUCLEOTIDE SEQUENCE</scope>
    <source>
        <strain evidence="2">CP</strain>
        <tissue evidence="2">Leaves</tissue>
    </source>
</reference>